<dbReference type="WBParaSite" id="SMRG1_61000.1">
    <property type="protein sequence ID" value="SMRG1_61000.1"/>
    <property type="gene ID" value="SMRG1_61000"/>
</dbReference>
<dbReference type="PANTHER" id="PTHR19308:SF39">
    <property type="entry name" value="PHOSPHATIDYLCHOLINE TRANSFER PROTEIN"/>
    <property type="match status" value="1"/>
</dbReference>
<feature type="region of interest" description="Disordered" evidence="1">
    <location>
        <begin position="136"/>
        <end position="156"/>
    </location>
</feature>
<dbReference type="PROSITE" id="PS50848">
    <property type="entry name" value="START"/>
    <property type="match status" value="1"/>
</dbReference>
<dbReference type="InterPro" id="IPR051213">
    <property type="entry name" value="START_lipid_transfer"/>
</dbReference>
<dbReference type="Proteomes" id="UP000050790">
    <property type="component" value="Unassembled WGS sequence"/>
</dbReference>
<dbReference type="InterPro" id="IPR002913">
    <property type="entry name" value="START_lipid-bd_dom"/>
</dbReference>
<evidence type="ECO:0000313" key="4">
    <source>
        <dbReference type="WBParaSite" id="SMRG1_61000.1"/>
    </source>
</evidence>
<proteinExistence type="predicted"/>
<dbReference type="GO" id="GO:0005737">
    <property type="term" value="C:cytoplasm"/>
    <property type="evidence" value="ECO:0007669"/>
    <property type="project" value="UniProtKB-ARBA"/>
</dbReference>
<name>A0AA85A2I3_9TREM</name>
<feature type="domain" description="START" evidence="2">
    <location>
        <begin position="236"/>
        <end position="491"/>
    </location>
</feature>
<accession>A0AA85A2I3</accession>
<organism evidence="3 4">
    <name type="scientific">Schistosoma margrebowiei</name>
    <dbReference type="NCBI Taxonomy" id="48269"/>
    <lineage>
        <taxon>Eukaryota</taxon>
        <taxon>Metazoa</taxon>
        <taxon>Spiralia</taxon>
        <taxon>Lophotrochozoa</taxon>
        <taxon>Platyhelminthes</taxon>
        <taxon>Trematoda</taxon>
        <taxon>Digenea</taxon>
        <taxon>Strigeidida</taxon>
        <taxon>Schistosomatoidea</taxon>
        <taxon>Schistosomatidae</taxon>
        <taxon>Schistosoma</taxon>
    </lineage>
</organism>
<dbReference type="AlphaFoldDB" id="A0AA85A2I3"/>
<reference evidence="4" key="1">
    <citation type="submission" date="2023-11" db="UniProtKB">
        <authorList>
            <consortium name="WormBaseParasite"/>
        </authorList>
    </citation>
    <scope>IDENTIFICATION</scope>
</reference>
<dbReference type="PANTHER" id="PTHR19308">
    <property type="entry name" value="PHOSPHATIDYLCHOLINE TRANSFER PROTEIN"/>
    <property type="match status" value="1"/>
</dbReference>
<dbReference type="SUPFAM" id="SSF55961">
    <property type="entry name" value="Bet v1-like"/>
    <property type="match status" value="1"/>
</dbReference>
<sequence length="582" mass="66951">MGVLRYVLQSPISVQLHSLTLNLSSQIEKACCQPDSTFSRFLSSTHRTLLANLFLCRHSGTLIVRRLREKYFSLHPNIKTDSRLFITQKVLLGGSLISFAQDKITDEEVLTTLKSFSINGNSNNSNKISPFVVVEDDTSEEDTHSPVEDRTRNECSESWDPPLTLMIREIRKTYLNRTSMFSRPTTEPVVVGDSCISVCDTDPHVNEISNEDNFTASLSSLFMDLNIQPDGTGFVDESWELVYDRTNMRVWRRPLMVPQINGECNPPKSNVKYEYRVCGQFRDISALSFMEVQLNLDYRRKWDDKIVELQCITPNNDTHIKDLDIIRWVVRFPFPMVNREYIYVRRWWIQPNEFSMNTEKSLAFHKDNPSESILLSQDSTTQNISTRRYAYLISRCSADFKEKCIQSSDIFSVKSSWENIRKRDLVQVHEYHSEMLIESHGEFNQNGLNYYLIYYDDPCLPINGSPIKLFSVRAIEEFMTKLHKAALQLCLVGLPIGIPPIIYDNNSNNNNNNNNTNTTDSKIKLNPNPDLFNASKLIPPSSIPPTTKKQFSGKKLNSYFFTDRHPSELNNNYIDSTAAALS</sequence>
<evidence type="ECO:0000256" key="1">
    <source>
        <dbReference type="SAM" id="MobiDB-lite"/>
    </source>
</evidence>
<evidence type="ECO:0000313" key="3">
    <source>
        <dbReference type="Proteomes" id="UP000050790"/>
    </source>
</evidence>
<protein>
    <recommendedName>
        <fullName evidence="2">START domain-containing protein</fullName>
    </recommendedName>
</protein>
<dbReference type="Gene3D" id="3.30.530.20">
    <property type="match status" value="1"/>
</dbReference>
<evidence type="ECO:0000259" key="2">
    <source>
        <dbReference type="PROSITE" id="PS50848"/>
    </source>
</evidence>
<dbReference type="InterPro" id="IPR023393">
    <property type="entry name" value="START-like_dom_sf"/>
</dbReference>
<dbReference type="GO" id="GO:0008289">
    <property type="term" value="F:lipid binding"/>
    <property type="evidence" value="ECO:0007669"/>
    <property type="project" value="InterPro"/>
</dbReference>
<feature type="compositionally biased region" description="Basic and acidic residues" evidence="1">
    <location>
        <begin position="141"/>
        <end position="155"/>
    </location>
</feature>